<feature type="chain" id="PRO_5044758530" description="Metallo-beta-lactamase domain-containing protein" evidence="1">
    <location>
        <begin position="21"/>
        <end position="337"/>
    </location>
</feature>
<organism evidence="2 3">
    <name type="scientific">Cyclotella atomus</name>
    <dbReference type="NCBI Taxonomy" id="382360"/>
    <lineage>
        <taxon>Eukaryota</taxon>
        <taxon>Sar</taxon>
        <taxon>Stramenopiles</taxon>
        <taxon>Ochrophyta</taxon>
        <taxon>Bacillariophyta</taxon>
        <taxon>Coscinodiscophyceae</taxon>
        <taxon>Thalassiosirophycidae</taxon>
        <taxon>Stephanodiscales</taxon>
        <taxon>Stephanodiscaceae</taxon>
        <taxon>Cyclotella</taxon>
    </lineage>
</organism>
<gene>
    <name evidence="2" type="ORF">ACHAWO_005446</name>
</gene>
<dbReference type="EMBL" id="JALLPJ020000038">
    <property type="protein sequence ID" value="KAL3804551.1"/>
    <property type="molecule type" value="Genomic_DNA"/>
</dbReference>
<reference evidence="2 3" key="1">
    <citation type="submission" date="2024-10" db="EMBL/GenBank/DDBJ databases">
        <title>Updated reference genomes for cyclostephanoid diatoms.</title>
        <authorList>
            <person name="Roberts W.R."/>
            <person name="Alverson A.J."/>
        </authorList>
    </citation>
    <scope>NUCLEOTIDE SEQUENCE [LARGE SCALE GENOMIC DNA]</scope>
    <source>
        <strain evidence="2 3">AJA010-31</strain>
    </source>
</reference>
<dbReference type="InterPro" id="IPR036866">
    <property type="entry name" value="RibonucZ/Hydroxyglut_hydro"/>
</dbReference>
<evidence type="ECO:0000313" key="2">
    <source>
        <dbReference type="EMBL" id="KAL3804551.1"/>
    </source>
</evidence>
<dbReference type="Gene3D" id="3.60.15.10">
    <property type="entry name" value="Ribonuclease Z/Hydroxyacylglutathione hydrolase-like"/>
    <property type="match status" value="1"/>
</dbReference>
<evidence type="ECO:0000313" key="3">
    <source>
        <dbReference type="Proteomes" id="UP001530400"/>
    </source>
</evidence>
<comment type="caution">
    <text evidence="2">The sequence shown here is derived from an EMBL/GenBank/DDBJ whole genome shotgun (WGS) entry which is preliminary data.</text>
</comment>
<dbReference type="PANTHER" id="PTHR36142">
    <property type="entry name" value="METALLO-HYDROLASE/OXIDOREDUCTASE SUPERFAMILY PROTEIN"/>
    <property type="match status" value="1"/>
</dbReference>
<accession>A0ABD3QZP9</accession>
<dbReference type="Pfam" id="PF13483">
    <property type="entry name" value="Lactamase_B_3"/>
    <property type="match status" value="1"/>
</dbReference>
<evidence type="ECO:0000256" key="1">
    <source>
        <dbReference type="SAM" id="SignalP"/>
    </source>
</evidence>
<evidence type="ECO:0008006" key="4">
    <source>
        <dbReference type="Google" id="ProtNLM"/>
    </source>
</evidence>
<proteinExistence type="predicted"/>
<keyword evidence="3" id="KW-1185">Reference proteome</keyword>
<dbReference type="Proteomes" id="UP001530400">
    <property type="component" value="Unassembled WGS sequence"/>
</dbReference>
<protein>
    <recommendedName>
        <fullName evidence="4">Metallo-beta-lactamase domain-containing protein</fullName>
    </recommendedName>
</protein>
<name>A0ABD3QZP9_9STRA</name>
<sequence>MLPSFIFVAAFVMMQSYHFAAHAFSLSPRSLPIPNILSGVFTTKTFTYTHLECNGQLWQVNCGDTALSVVVDPLASQLDFGIPWGYRANKRSLSEQATIDLICRAKPSHCLLTMGLDDHTHLPTINQLRERMPELKYIVAPSAEKKLVDSGVDAAMVTVLKHGQSCDLIRGASVIATPGALVGPPWQERENGFLLQLNCNNQNDDGLSIYYEPHNDVVLNDVQKMNLHADIVITPVTKQSLPSQAPEFGQFTLVYGGERALEIAEKLKARIVIPLGNGVLDTEGPLATLVQASGHVQEFEQLLNERNEKERSLKRKYAKEVRLERSEPGVPLKVSII</sequence>
<dbReference type="PANTHER" id="PTHR36142:SF2">
    <property type="entry name" value="METALLO-HYDROLASE_OXIDOREDUCTASE SUPERFAMILY PROTEIN"/>
    <property type="match status" value="1"/>
</dbReference>
<keyword evidence="1" id="KW-0732">Signal</keyword>
<feature type="signal peptide" evidence="1">
    <location>
        <begin position="1"/>
        <end position="20"/>
    </location>
</feature>
<dbReference type="AlphaFoldDB" id="A0ABD3QZP9"/>